<dbReference type="GO" id="GO:0071555">
    <property type="term" value="P:cell wall organization"/>
    <property type="evidence" value="ECO:0007669"/>
    <property type="project" value="UniProtKB-KW"/>
</dbReference>
<proteinExistence type="predicted"/>
<keyword evidence="7" id="KW-0482">Metalloprotease</keyword>
<evidence type="ECO:0000256" key="8">
    <source>
        <dbReference type="ARBA" id="ARBA00023316"/>
    </source>
</evidence>
<evidence type="ECO:0000313" key="10">
    <source>
        <dbReference type="Proteomes" id="UP000198742"/>
    </source>
</evidence>
<evidence type="ECO:0000256" key="2">
    <source>
        <dbReference type="ARBA" id="ARBA00022670"/>
    </source>
</evidence>
<evidence type="ECO:0000256" key="5">
    <source>
        <dbReference type="ARBA" id="ARBA00022833"/>
    </source>
</evidence>
<dbReference type="InterPro" id="IPR000755">
    <property type="entry name" value="A_A_dipeptidase"/>
</dbReference>
<dbReference type="GO" id="GO:0160237">
    <property type="term" value="F:D-Ala-D-Ala dipeptidase activity"/>
    <property type="evidence" value="ECO:0007669"/>
    <property type="project" value="UniProtKB-EC"/>
</dbReference>
<dbReference type="GO" id="GO:0006508">
    <property type="term" value="P:proteolysis"/>
    <property type="evidence" value="ECO:0007669"/>
    <property type="project" value="UniProtKB-KW"/>
</dbReference>
<keyword evidence="3" id="KW-0479">Metal-binding</keyword>
<accession>A0A1H4MDG6</accession>
<reference evidence="10" key="1">
    <citation type="submission" date="2016-10" db="EMBL/GenBank/DDBJ databases">
        <authorList>
            <person name="Varghese N."/>
            <person name="Submissions S."/>
        </authorList>
    </citation>
    <scope>NUCLEOTIDE SEQUENCE [LARGE SCALE GENOMIC DNA]</scope>
    <source>
        <strain evidence="10">DSM 22017</strain>
    </source>
</reference>
<keyword evidence="2" id="KW-0645">Protease</keyword>
<dbReference type="GO" id="GO:0046872">
    <property type="term" value="F:metal ion binding"/>
    <property type="evidence" value="ECO:0007669"/>
    <property type="project" value="UniProtKB-KW"/>
</dbReference>
<dbReference type="SUPFAM" id="SSF55166">
    <property type="entry name" value="Hedgehog/DD-peptidase"/>
    <property type="match status" value="1"/>
</dbReference>
<dbReference type="RefSeq" id="WP_090968219.1">
    <property type="nucleotide sequence ID" value="NZ_FNRT01000002.1"/>
</dbReference>
<organism evidence="9 10">
    <name type="scientific">Nocardioides exalbidus</name>
    <dbReference type="NCBI Taxonomy" id="402596"/>
    <lineage>
        <taxon>Bacteria</taxon>
        <taxon>Bacillati</taxon>
        <taxon>Actinomycetota</taxon>
        <taxon>Actinomycetes</taxon>
        <taxon>Propionibacteriales</taxon>
        <taxon>Nocardioidaceae</taxon>
        <taxon>Nocardioides</taxon>
    </lineage>
</organism>
<keyword evidence="5" id="KW-0862">Zinc</keyword>
<sequence length="208" mass="21446">MIILLSDPRVGAVPLHESGEPLVHLDRSFGPAGALVRQGLADRLQAAQAALPPGLAIRVVEGHRAVADQQAIIDAYSAEVCAAHPGISPADLAVLTSRFVSPVAVAPHVAGAAVDLTLVDVTGEELDMGTPIDATPEQSDGACYFAAAGISADARAHRDLLARVLGGAGLVNYPTEWWHWSFGDRYWALTTGADAALYGPADTAAVAA</sequence>
<dbReference type="Pfam" id="PF01427">
    <property type="entry name" value="Peptidase_M15"/>
    <property type="match status" value="1"/>
</dbReference>
<dbReference type="GO" id="GO:0008237">
    <property type="term" value="F:metallopeptidase activity"/>
    <property type="evidence" value="ECO:0007669"/>
    <property type="project" value="UniProtKB-KW"/>
</dbReference>
<evidence type="ECO:0000256" key="3">
    <source>
        <dbReference type="ARBA" id="ARBA00022723"/>
    </source>
</evidence>
<keyword evidence="10" id="KW-1185">Reference proteome</keyword>
<dbReference type="InterPro" id="IPR009045">
    <property type="entry name" value="Zn_M74/Hedgehog-like"/>
</dbReference>
<evidence type="ECO:0000256" key="7">
    <source>
        <dbReference type="ARBA" id="ARBA00023049"/>
    </source>
</evidence>
<keyword evidence="6" id="KW-0224">Dipeptidase</keyword>
<gene>
    <name evidence="9" type="ORF">SAMN04489844_1109</name>
</gene>
<evidence type="ECO:0000256" key="6">
    <source>
        <dbReference type="ARBA" id="ARBA00022997"/>
    </source>
</evidence>
<dbReference type="OrthoDB" id="9801430at2"/>
<evidence type="ECO:0000256" key="4">
    <source>
        <dbReference type="ARBA" id="ARBA00022801"/>
    </source>
</evidence>
<dbReference type="EMBL" id="FNRT01000002">
    <property type="protein sequence ID" value="SEB81140.1"/>
    <property type="molecule type" value="Genomic_DNA"/>
</dbReference>
<dbReference type="PANTHER" id="PTHR43126">
    <property type="entry name" value="D-ALANYL-D-ALANINE DIPEPTIDASE"/>
    <property type="match status" value="1"/>
</dbReference>
<dbReference type="STRING" id="402596.SAMN04489844_1109"/>
<dbReference type="Proteomes" id="UP000198742">
    <property type="component" value="Unassembled WGS sequence"/>
</dbReference>
<evidence type="ECO:0000313" key="9">
    <source>
        <dbReference type="EMBL" id="SEB81140.1"/>
    </source>
</evidence>
<dbReference type="PANTHER" id="PTHR43126:SF2">
    <property type="entry name" value="D-ALANYL-D-ALANINE DIPEPTIDASE"/>
    <property type="match status" value="1"/>
</dbReference>
<dbReference type="AlphaFoldDB" id="A0A1H4MDG6"/>
<keyword evidence="8" id="KW-0961">Cell wall biogenesis/degradation</keyword>
<protein>
    <submittedName>
        <fullName evidence="9">D-alanyl-D-alanine dipeptidase</fullName>
    </submittedName>
</protein>
<keyword evidence="4" id="KW-0378">Hydrolase</keyword>
<comment type="catalytic activity">
    <reaction evidence="1">
        <text>D-alanyl-D-alanine + H2O = 2 D-alanine</text>
        <dbReference type="Rhea" id="RHEA:20661"/>
        <dbReference type="ChEBI" id="CHEBI:15377"/>
        <dbReference type="ChEBI" id="CHEBI:57416"/>
        <dbReference type="ChEBI" id="CHEBI:57822"/>
        <dbReference type="EC" id="3.4.13.22"/>
    </reaction>
</comment>
<dbReference type="Gene3D" id="3.30.1380.10">
    <property type="match status" value="1"/>
</dbReference>
<name>A0A1H4MDG6_9ACTN</name>
<evidence type="ECO:0000256" key="1">
    <source>
        <dbReference type="ARBA" id="ARBA00001362"/>
    </source>
</evidence>
<dbReference type="CDD" id="cd14843">
    <property type="entry name" value="D-Ala-D-Ala_dipeptidase_like"/>
    <property type="match status" value="1"/>
</dbReference>